<reference evidence="7" key="3">
    <citation type="submission" date="2014-09" db="EMBL/GenBank/DDBJ databases">
        <authorList>
            <person name="Magalhaes I.L.F."/>
            <person name="Oliveira U."/>
            <person name="Santos F.R."/>
            <person name="Vidigal T.H.D.A."/>
            <person name="Brescovit A.D."/>
            <person name="Santos A.J."/>
        </authorList>
    </citation>
    <scope>NUCLEOTIDE SEQUENCE</scope>
</reference>
<feature type="compositionally biased region" description="Low complexity" evidence="2">
    <location>
        <begin position="163"/>
        <end position="172"/>
    </location>
</feature>
<feature type="compositionally biased region" description="Basic and acidic residues" evidence="2">
    <location>
        <begin position="552"/>
        <end position="567"/>
    </location>
</feature>
<dbReference type="EMBL" id="GBHO01036380">
    <property type="protein sequence ID" value="JAG07224.1"/>
    <property type="molecule type" value="Transcribed_RNA"/>
</dbReference>
<keyword evidence="1" id="KW-0175">Coiled coil</keyword>
<feature type="compositionally biased region" description="Basic and acidic residues" evidence="2">
    <location>
        <begin position="349"/>
        <end position="359"/>
    </location>
</feature>
<feature type="compositionally biased region" description="Pro residues" evidence="2">
    <location>
        <begin position="151"/>
        <end position="162"/>
    </location>
</feature>
<feature type="compositionally biased region" description="Polar residues" evidence="2">
    <location>
        <begin position="183"/>
        <end position="193"/>
    </location>
</feature>
<sequence>MVPQKTELETVEKIEEVEDKLNQELDEQQKSVLKEKQLVDQVEVKDSVRPLITDNLVKSQSLDESHLPNKSHSMVIDNILRLHSSQKSLKEGNGATTKPIVFPSLVTGPAAGQASETATPEVSSTKRSSNSSIRDSAFYSAAQKILKFPRKPTPGRSPPPGCGPSFSSGPGSLRDVRIRNDSRSPSPKKSVFTTIRGRDYGNTMSFWNRSPRRNTVSSVKPADETQKKLSKGQRKPYPGRSPPPGCGTFSPGSRSPRETSRTELVSPKEPESNPPAEIKEDNPALKNETNSEERKDDGRDEQNPTAIIPKLPRPPIDDGSKDSNESEMENRLRSSLERKLPNVPIKNRYVTESESEFHRQSRQRGPSLERRPSVVADQMVLETEDPPFPKTQSTATQYDPMLTSMLMEDQQRYLTIRTKRPHSISHCRFDESAGQLQADDRNSVHEENRRRSHSESATKRCNEAMSAQRIPTQRSAPRPARQDPNLDPYEDRPTREEIRVRRTDVKNDRSFYPSLIYDETPPEEHDEEIRQRTNKRQSTSTDSSGRQSRSHRTPEQDNERLRELKEYARHRHSTDKEKEVPEMREPAGLRHSTD</sequence>
<organism evidence="4">
    <name type="scientific">Lygus hesperus</name>
    <name type="common">Western plant bug</name>
    <dbReference type="NCBI Taxonomy" id="30085"/>
    <lineage>
        <taxon>Eukaryota</taxon>
        <taxon>Metazoa</taxon>
        <taxon>Ecdysozoa</taxon>
        <taxon>Arthropoda</taxon>
        <taxon>Hexapoda</taxon>
        <taxon>Insecta</taxon>
        <taxon>Pterygota</taxon>
        <taxon>Neoptera</taxon>
        <taxon>Paraneoptera</taxon>
        <taxon>Hemiptera</taxon>
        <taxon>Heteroptera</taxon>
        <taxon>Panheteroptera</taxon>
        <taxon>Cimicomorpha</taxon>
        <taxon>Miridae</taxon>
        <taxon>Mirini</taxon>
        <taxon>Lygus</taxon>
    </lineage>
</organism>
<feature type="region of interest" description="Disordered" evidence="2">
    <location>
        <begin position="425"/>
        <end position="594"/>
    </location>
</feature>
<evidence type="ECO:0000313" key="6">
    <source>
        <dbReference type="EMBL" id="JAG07227.1"/>
    </source>
</evidence>
<gene>
    <name evidence="6" type="ORF">CM83_52132</name>
    <name evidence="4" type="ORF">CM83_52138</name>
    <name evidence="5" type="ORF">CM83_52143</name>
    <name evidence="3" type="ORF">CM83_52150</name>
</gene>
<feature type="compositionally biased region" description="Basic and acidic residues" evidence="2">
    <location>
        <begin position="315"/>
        <end position="340"/>
    </location>
</feature>
<name>A0A0A9WQV3_LYGHE</name>
<feature type="compositionally biased region" description="Basic and acidic residues" evidence="2">
    <location>
        <begin position="438"/>
        <end position="462"/>
    </location>
</feature>
<reference evidence="4" key="2">
    <citation type="submission" date="2014-07" db="EMBL/GenBank/DDBJ databases">
        <authorList>
            <person name="Hull J."/>
        </authorList>
    </citation>
    <scope>NUCLEOTIDE SEQUENCE</scope>
</reference>
<feature type="compositionally biased region" description="Polar residues" evidence="2">
    <location>
        <begin position="536"/>
        <end position="547"/>
    </location>
</feature>
<evidence type="ECO:0000256" key="2">
    <source>
        <dbReference type="SAM" id="MobiDB-lite"/>
    </source>
</evidence>
<feature type="compositionally biased region" description="Basic and acidic residues" evidence="2">
    <location>
        <begin position="489"/>
        <end position="509"/>
    </location>
</feature>
<proteinExistence type="predicted"/>
<dbReference type="EMBL" id="GBHO01036377">
    <property type="protein sequence ID" value="JAG07227.1"/>
    <property type="molecule type" value="Transcribed_RNA"/>
</dbReference>
<feature type="coiled-coil region" evidence="1">
    <location>
        <begin position="11"/>
        <end position="38"/>
    </location>
</feature>
<dbReference type="EMBL" id="GBHO01036379">
    <property type="protein sequence ID" value="JAG07225.1"/>
    <property type="molecule type" value="Transcribed_RNA"/>
</dbReference>
<dbReference type="AlphaFoldDB" id="A0A0A9WQV3"/>
<dbReference type="EMBL" id="GBRD01008945">
    <property type="protein sequence ID" value="JAG56876.1"/>
    <property type="molecule type" value="Transcribed_RNA"/>
</dbReference>
<protein>
    <submittedName>
        <fullName evidence="4">Uncharacterized protein</fullName>
    </submittedName>
</protein>
<evidence type="ECO:0000313" key="5">
    <source>
        <dbReference type="EMBL" id="JAG07226.1"/>
    </source>
</evidence>
<feature type="compositionally biased region" description="Basic and acidic residues" evidence="2">
    <location>
        <begin position="255"/>
        <end position="302"/>
    </location>
</feature>
<dbReference type="EMBL" id="GBRD01008943">
    <property type="protein sequence ID" value="JAG56878.1"/>
    <property type="molecule type" value="Transcribed_RNA"/>
</dbReference>
<feature type="region of interest" description="Disordered" evidence="2">
    <location>
        <begin position="148"/>
        <end position="400"/>
    </location>
</feature>
<reference evidence="4" key="1">
    <citation type="journal article" date="2014" name="PLoS ONE">
        <title>Transcriptome-Based Identification of ABC Transporters in the Western Tarnished Plant Bug Lygus hesperus.</title>
        <authorList>
            <person name="Hull J.J."/>
            <person name="Chaney K."/>
            <person name="Geib S.M."/>
            <person name="Fabrick J.A."/>
            <person name="Brent C.S."/>
            <person name="Walsh D."/>
            <person name="Lavine L.C."/>
        </authorList>
    </citation>
    <scope>NUCLEOTIDE SEQUENCE</scope>
</reference>
<feature type="region of interest" description="Disordered" evidence="2">
    <location>
        <begin position="110"/>
        <end position="134"/>
    </location>
</feature>
<evidence type="ECO:0000313" key="3">
    <source>
        <dbReference type="EMBL" id="JAG07224.1"/>
    </source>
</evidence>
<dbReference type="EMBL" id="GBHO01036378">
    <property type="protein sequence ID" value="JAG07226.1"/>
    <property type="molecule type" value="Transcribed_RNA"/>
</dbReference>
<feature type="compositionally biased region" description="Basic and acidic residues" evidence="2">
    <location>
        <begin position="574"/>
        <end position="594"/>
    </location>
</feature>
<evidence type="ECO:0000313" key="4">
    <source>
        <dbReference type="EMBL" id="JAG07225.1"/>
    </source>
</evidence>
<evidence type="ECO:0000256" key="1">
    <source>
        <dbReference type="SAM" id="Coils"/>
    </source>
</evidence>
<accession>A0A0A9WQV3</accession>
<feature type="compositionally biased region" description="Low complexity" evidence="2">
    <location>
        <begin position="123"/>
        <end position="134"/>
    </location>
</feature>
<feature type="compositionally biased region" description="Polar residues" evidence="2">
    <location>
        <begin position="202"/>
        <end position="218"/>
    </location>
</feature>
<evidence type="ECO:0000313" key="7">
    <source>
        <dbReference type="EMBL" id="JAG56876.1"/>
    </source>
</evidence>